<dbReference type="InterPro" id="IPR047183">
    <property type="entry name" value="GDO-like"/>
</dbReference>
<reference evidence="1 2" key="1">
    <citation type="submission" date="2019-02" db="EMBL/GenBank/DDBJ databases">
        <title>Genomic Encyclopedia of Archaeal and Bacterial Type Strains, Phase II (KMG-II): from individual species to whole genera.</title>
        <authorList>
            <person name="Goeker M."/>
        </authorList>
    </citation>
    <scope>NUCLEOTIDE SEQUENCE [LARGE SCALE GENOMIC DNA]</scope>
    <source>
        <strain evidence="1 2">DSM 18101</strain>
    </source>
</reference>
<sequence>MNTAISAKVIPTAVLTQDAEIFEYSKAADPISSGATPRIPVKTFSSELYATGATRVVPLDLSKELKTDYPVTGPSVIASFVRIKAGESIATSVDATSEFFYVIKGKGHTETEKGAIEWNEGDIFTLPGMAAVHHADEDTAFYMVDDSPLLAYLGVEKSKDRFQPTLYTRAMIMTELEKAKNDPNAGKRSRVSVLLANKNFDQTLTITHTLWSMFGIVPPGTRQLPHRHQSVALDFAVEAKPGVYTLIGPELNADGSIKDAIRVDWVKGAAFVTPAGYWHEHVNESGADAYVMPIQDAGLHSYLRTLDIQFYLED</sequence>
<evidence type="ECO:0000313" key="2">
    <source>
        <dbReference type="Proteomes" id="UP000292958"/>
    </source>
</evidence>
<accession>A0A4Q7YQQ9</accession>
<keyword evidence="2" id="KW-1185">Reference proteome</keyword>
<dbReference type="RefSeq" id="WP_130417483.1">
    <property type="nucleotide sequence ID" value="NZ_SHKW01000001.1"/>
</dbReference>
<dbReference type="AlphaFoldDB" id="A0A4Q7YQQ9"/>
<name>A0A4Q7YQQ9_9BACT</name>
<dbReference type="PANTHER" id="PTHR41517">
    <property type="entry name" value="1,2-DIOXYGENASE PROTEIN-RELATED"/>
    <property type="match status" value="1"/>
</dbReference>
<dbReference type="GO" id="GO:0051213">
    <property type="term" value="F:dioxygenase activity"/>
    <property type="evidence" value="ECO:0007669"/>
    <property type="project" value="InterPro"/>
</dbReference>
<organism evidence="1 2">
    <name type="scientific">Edaphobacter modestus</name>
    <dbReference type="NCBI Taxonomy" id="388466"/>
    <lineage>
        <taxon>Bacteria</taxon>
        <taxon>Pseudomonadati</taxon>
        <taxon>Acidobacteriota</taxon>
        <taxon>Terriglobia</taxon>
        <taxon>Terriglobales</taxon>
        <taxon>Acidobacteriaceae</taxon>
        <taxon>Edaphobacter</taxon>
    </lineage>
</organism>
<dbReference type="EMBL" id="SHKW01000001">
    <property type="protein sequence ID" value="RZU39241.1"/>
    <property type="molecule type" value="Genomic_DNA"/>
</dbReference>
<evidence type="ECO:0000313" key="1">
    <source>
        <dbReference type="EMBL" id="RZU39241.1"/>
    </source>
</evidence>
<dbReference type="SUPFAM" id="SSF51182">
    <property type="entry name" value="RmlC-like cupins"/>
    <property type="match status" value="1"/>
</dbReference>
<dbReference type="InterPro" id="IPR014710">
    <property type="entry name" value="RmlC-like_jellyroll"/>
</dbReference>
<protein>
    <recommendedName>
        <fullName evidence="3">Gentisate 1,2-dioxygenase</fullName>
    </recommendedName>
</protein>
<dbReference type="Gene3D" id="2.60.120.10">
    <property type="entry name" value="Jelly Rolls"/>
    <property type="match status" value="2"/>
</dbReference>
<comment type="caution">
    <text evidence="1">The sequence shown here is derived from an EMBL/GenBank/DDBJ whole genome shotgun (WGS) entry which is preliminary data.</text>
</comment>
<dbReference type="CDD" id="cd02216">
    <property type="entry name" value="cupin_GDO-like_N"/>
    <property type="match status" value="1"/>
</dbReference>
<dbReference type="Proteomes" id="UP000292958">
    <property type="component" value="Unassembled WGS sequence"/>
</dbReference>
<proteinExistence type="predicted"/>
<gene>
    <name evidence="1" type="ORF">BDD14_0596</name>
</gene>
<dbReference type="OrthoDB" id="285029at2"/>
<dbReference type="PANTHER" id="PTHR41517:SF1">
    <property type="entry name" value="CUPIN"/>
    <property type="match status" value="1"/>
</dbReference>
<evidence type="ECO:0008006" key="3">
    <source>
        <dbReference type="Google" id="ProtNLM"/>
    </source>
</evidence>
<dbReference type="InterPro" id="IPR011051">
    <property type="entry name" value="RmlC_Cupin_sf"/>
</dbReference>